<organism evidence="1 2">
    <name type="scientific">Leucothrix pacifica</name>
    <dbReference type="NCBI Taxonomy" id="1247513"/>
    <lineage>
        <taxon>Bacteria</taxon>
        <taxon>Pseudomonadati</taxon>
        <taxon>Pseudomonadota</taxon>
        <taxon>Gammaproteobacteria</taxon>
        <taxon>Thiotrichales</taxon>
        <taxon>Thiotrichaceae</taxon>
        <taxon>Leucothrix</taxon>
    </lineage>
</organism>
<dbReference type="Gene3D" id="1.25.40.290">
    <property type="entry name" value="ARM repeat domains"/>
    <property type="match status" value="1"/>
</dbReference>
<keyword evidence="2" id="KW-1185">Reference proteome</keyword>
<dbReference type="AlphaFoldDB" id="A0A317CCJ3"/>
<sequence length="375" mass="41975">MAEPFKNWINRGIIEGMAGHFDKHYADFDASGFINDAADGLELLELKQRTDRITDTMITYFPDDFEQAGAILFASLGTPLQDDLSAGKIDSNGIAGWAIISMAHYVALQGHDHLDLSMTLLKEMTKRSTAEFAIRYFLLNDSDKTLPYLRDWALDDDQHVRRLASEGSRPRLPWGMRLPVFVDDPAAVIELLEMLKDDDSQYVRRSVANNLNDIAKDHPEWVADIAGQWLTDAGKERVKLVRHACRTLIKNGHPKTLAAFGYKPAKIQQATIEISTPQVIFGEALECTFSIDSASGEAQPLLIDYVIHHQKANGATSPKVFKWKTANLAANKTLNISKKHPMKKITTRQYYAGEHSLEIMVNGVSMGKADFELLM</sequence>
<dbReference type="InterPro" id="IPR016024">
    <property type="entry name" value="ARM-type_fold"/>
</dbReference>
<comment type="caution">
    <text evidence="1">The sequence shown here is derived from an EMBL/GenBank/DDBJ whole genome shotgun (WGS) entry which is preliminary data.</text>
</comment>
<dbReference type="SUPFAM" id="SSF48371">
    <property type="entry name" value="ARM repeat"/>
    <property type="match status" value="1"/>
</dbReference>
<dbReference type="InterPro" id="IPR014825">
    <property type="entry name" value="DNA_alkylation"/>
</dbReference>
<gene>
    <name evidence="1" type="ORF">DKW60_15610</name>
</gene>
<dbReference type="OrthoDB" id="9797162at2"/>
<dbReference type="Proteomes" id="UP000245539">
    <property type="component" value="Unassembled WGS sequence"/>
</dbReference>
<dbReference type="EMBL" id="QGKM01000050">
    <property type="protein sequence ID" value="PWQ95063.1"/>
    <property type="molecule type" value="Genomic_DNA"/>
</dbReference>
<evidence type="ECO:0000313" key="1">
    <source>
        <dbReference type="EMBL" id="PWQ95063.1"/>
    </source>
</evidence>
<accession>A0A317CCJ3</accession>
<proteinExistence type="predicted"/>
<evidence type="ECO:0000313" key="2">
    <source>
        <dbReference type="Proteomes" id="UP000245539"/>
    </source>
</evidence>
<dbReference type="RefSeq" id="WP_109838594.1">
    <property type="nucleotide sequence ID" value="NZ_QGKM01000050.1"/>
</dbReference>
<dbReference type="Pfam" id="PF08713">
    <property type="entry name" value="DNA_alkylation"/>
    <property type="match status" value="1"/>
</dbReference>
<name>A0A317CCJ3_9GAMM</name>
<protein>
    <submittedName>
        <fullName evidence="1">DNA alkylation repair protein</fullName>
    </submittedName>
</protein>
<reference evidence="1 2" key="1">
    <citation type="submission" date="2018-05" db="EMBL/GenBank/DDBJ databases">
        <title>Leucothrix arctica sp. nov., isolated from Arctic seawater.</title>
        <authorList>
            <person name="Choi A."/>
            <person name="Baek K."/>
        </authorList>
    </citation>
    <scope>NUCLEOTIDE SEQUENCE [LARGE SCALE GENOMIC DNA]</scope>
    <source>
        <strain evidence="1 2">JCM 18388</strain>
    </source>
</reference>